<dbReference type="PANTHER" id="PTHR35205:SF1">
    <property type="entry name" value="ZU5 DOMAIN-CONTAINING PROTEIN"/>
    <property type="match status" value="1"/>
</dbReference>
<reference evidence="3 4" key="1">
    <citation type="submission" date="2022-06" db="EMBL/GenBank/DDBJ databases">
        <title>Genomic Encyclopedia of Archaeal and Bacterial Type Strains, Phase II (KMG-II): from individual species to whole genera.</title>
        <authorList>
            <person name="Goeker M."/>
        </authorList>
    </citation>
    <scope>NUCLEOTIDE SEQUENCE [LARGE SCALE GENOMIC DNA]</scope>
    <source>
        <strain evidence="3 4">DSM 44255</strain>
    </source>
</reference>
<proteinExistence type="predicted"/>
<accession>A0ABT1IJ32</accession>
<dbReference type="Pfam" id="PF13374">
    <property type="entry name" value="TPR_10"/>
    <property type="match status" value="3"/>
</dbReference>
<dbReference type="Pfam" id="PF13424">
    <property type="entry name" value="TPR_12"/>
    <property type="match status" value="1"/>
</dbReference>
<sequence length="769" mass="85502">MSDDTSRSPDAGTVNQVEGLASGAVVQAQHVHRLEQHFHGIDGPNNRPPRARLGLSNLPRRNPHFSGRTIELERVGQLLAKTPSGGLVTICGMGAAGKTQVALEYAHLHHDEYDLLWWVSAHDPVLMVNQLLALADRLGVGRPGLPADDALERLHERLHSTDRWLVVVDAADRPDRVAGFLPRGRGNLLLTTRHREWDGLGELYELDVFRRTDSVRFLRSRLDGLDADAAAEIADELGDLPLALAQVAGYMATRKLPPRDYLRLLRTHRHRILAKGEVMWNENRLDEVWSVFLDRLRSEQAAAAQMLDICAALAPDPVPLWLFREHPEQLGEPLRSAARDELDFTEVVGELIRSSLATRPDDSVQVHRLLQEAILRSFGADDRGHVVRAAIELLAAGDPDDPEDATHWPRYAAILPHALALRAEIGTDRFRHLLTNVASYTLARGQLLAANELLVELLRTWRPVLGQDSPDVLTAMNRHAATLRALGRYQRALEVDQEVLRRLPRGVGANDTKMRQVTETTANALDDVGRYEQSMQAHRVLFDALSAALGPDAPETLKSASGYGHALVSAGHAVRAVDLLGDTLNRRRRVLGLRHPATAFTMTGLALALANSGDPQAAAGLDEEALMVRREVLGDDHPHTWIAENCVAADLAQLGRHAEAVKMFSQTAQTRRRALGPGTRRRCSRRRTSPRPARRWATLRPRSPSIYVFWAYMTRFWARTIPLRSNARTTWPSTCSGRAAPRKRCRCWPTCWTGAPQCSAKSTRIACRR</sequence>
<evidence type="ECO:0000259" key="2">
    <source>
        <dbReference type="Pfam" id="PF25000"/>
    </source>
</evidence>
<dbReference type="Proteomes" id="UP001205185">
    <property type="component" value="Unassembled WGS sequence"/>
</dbReference>
<evidence type="ECO:0000313" key="4">
    <source>
        <dbReference type="Proteomes" id="UP001205185"/>
    </source>
</evidence>
<organism evidence="3 4">
    <name type="scientific">Actinokineospora diospyrosa</name>
    <dbReference type="NCBI Taxonomy" id="103728"/>
    <lineage>
        <taxon>Bacteria</taxon>
        <taxon>Bacillati</taxon>
        <taxon>Actinomycetota</taxon>
        <taxon>Actinomycetes</taxon>
        <taxon>Pseudonocardiales</taxon>
        <taxon>Pseudonocardiaceae</taxon>
        <taxon>Actinokineospora</taxon>
    </lineage>
</organism>
<evidence type="ECO:0000256" key="1">
    <source>
        <dbReference type="SAM" id="MobiDB-lite"/>
    </source>
</evidence>
<dbReference type="Pfam" id="PF25000">
    <property type="entry name" value="DUF7779"/>
    <property type="match status" value="1"/>
</dbReference>
<dbReference type="InterPro" id="IPR011990">
    <property type="entry name" value="TPR-like_helical_dom_sf"/>
</dbReference>
<dbReference type="Gene3D" id="3.40.50.300">
    <property type="entry name" value="P-loop containing nucleotide triphosphate hydrolases"/>
    <property type="match status" value="1"/>
</dbReference>
<dbReference type="Gene3D" id="1.25.40.10">
    <property type="entry name" value="Tetratricopeptide repeat domain"/>
    <property type="match status" value="2"/>
</dbReference>
<dbReference type="InterPro" id="IPR027417">
    <property type="entry name" value="P-loop_NTPase"/>
</dbReference>
<feature type="domain" description="DUF7779" evidence="2">
    <location>
        <begin position="297"/>
        <end position="378"/>
    </location>
</feature>
<dbReference type="EMBL" id="JAMTCO010000013">
    <property type="protein sequence ID" value="MCP2272654.1"/>
    <property type="molecule type" value="Genomic_DNA"/>
</dbReference>
<keyword evidence="4" id="KW-1185">Reference proteome</keyword>
<protein>
    <submittedName>
        <fullName evidence="3">Tetratricopeptide (TPR) repeat</fullName>
    </submittedName>
</protein>
<dbReference type="SUPFAM" id="SSF52540">
    <property type="entry name" value="P-loop containing nucleoside triphosphate hydrolases"/>
    <property type="match status" value="1"/>
</dbReference>
<feature type="region of interest" description="Disordered" evidence="1">
    <location>
        <begin position="675"/>
        <end position="694"/>
    </location>
</feature>
<name>A0ABT1IJ32_9PSEU</name>
<dbReference type="InterPro" id="IPR056681">
    <property type="entry name" value="DUF7779"/>
</dbReference>
<gene>
    <name evidence="3" type="ORF">LV75_005180</name>
</gene>
<comment type="caution">
    <text evidence="3">The sequence shown here is derived from an EMBL/GenBank/DDBJ whole genome shotgun (WGS) entry which is preliminary data.</text>
</comment>
<dbReference type="SUPFAM" id="SSF48452">
    <property type="entry name" value="TPR-like"/>
    <property type="match status" value="2"/>
</dbReference>
<evidence type="ECO:0000313" key="3">
    <source>
        <dbReference type="EMBL" id="MCP2272654.1"/>
    </source>
</evidence>
<dbReference type="NCBIfam" id="NF040586">
    <property type="entry name" value="FxSxx_TPR"/>
    <property type="match status" value="1"/>
</dbReference>
<dbReference type="PANTHER" id="PTHR35205">
    <property type="entry name" value="NB-ARC AND TPR DOMAIN PROTEIN"/>
    <property type="match status" value="1"/>
</dbReference>